<protein>
    <submittedName>
        <fullName evidence="3">Putative type IV conjugative transfer system protein TraA</fullName>
    </submittedName>
</protein>
<keyword evidence="1" id="KW-1133">Transmembrane helix</keyword>
<feature type="signal peptide" evidence="2">
    <location>
        <begin position="1"/>
        <end position="34"/>
    </location>
</feature>
<feature type="chain" id="PRO_5001531045" evidence="2">
    <location>
        <begin position="35"/>
        <end position="123"/>
    </location>
</feature>
<accession>A0A024ELQ9</accession>
<evidence type="ECO:0000256" key="1">
    <source>
        <dbReference type="SAM" id="Phobius"/>
    </source>
</evidence>
<keyword evidence="3" id="KW-0614">Plasmid</keyword>
<evidence type="ECO:0000256" key="2">
    <source>
        <dbReference type="SAM" id="SignalP"/>
    </source>
</evidence>
<dbReference type="HOGENOM" id="CLU_161251_0_0_6"/>
<name>A0A024ELQ9_9PSED</name>
<keyword evidence="1" id="KW-0472">Membrane</keyword>
<dbReference type="InterPro" id="IPR007039">
    <property type="entry name" value="TrbC/VirB2"/>
</dbReference>
<dbReference type="Pfam" id="PF04956">
    <property type="entry name" value="TrbC"/>
    <property type="match status" value="1"/>
</dbReference>
<dbReference type="AlphaFoldDB" id="A0A024ELQ9"/>
<keyword evidence="2" id="KW-0732">Signal</keyword>
<proteinExistence type="predicted"/>
<evidence type="ECO:0000313" key="3">
    <source>
        <dbReference type="EMBL" id="AHZ73692.1"/>
    </source>
</evidence>
<dbReference type="Proteomes" id="UP000026913">
    <property type="component" value="Plasmid unnamed"/>
</dbReference>
<evidence type="ECO:0000313" key="4">
    <source>
        <dbReference type="Proteomes" id="UP000026913"/>
    </source>
</evidence>
<dbReference type="EMBL" id="CP005961">
    <property type="protein sequence ID" value="AHZ73692.1"/>
    <property type="molecule type" value="Genomic_DNA"/>
</dbReference>
<geneLocation type="plasmid" evidence="4"/>
<dbReference type="NCBIfam" id="NF041281">
    <property type="entry name" value="TraA_gammapb"/>
    <property type="match status" value="1"/>
</dbReference>
<feature type="transmembrane region" description="Helical" evidence="1">
    <location>
        <begin position="58"/>
        <end position="74"/>
    </location>
</feature>
<keyword evidence="1" id="KW-0812">Transmembrane</keyword>
<dbReference type="KEGG" id="pman:OU5_P0440"/>
<reference evidence="3 4" key="1">
    <citation type="journal article" date="2012" name="J. Bacteriol.">
        <title>Genome sequence of cold-adapted Pseudomonas mandelii strain JR-1.</title>
        <authorList>
            <person name="Jang S.H."/>
            <person name="Kim J."/>
            <person name="Kim J."/>
            <person name="Hong S."/>
            <person name="Lee C."/>
        </authorList>
    </citation>
    <scope>NUCLEOTIDE SEQUENCE [LARGE SCALE GENOMIC DNA]</scope>
    <source>
        <strain evidence="3 4">JR-1</strain>
        <plasmid evidence="4">Plasmid</plasmid>
    </source>
</reference>
<gene>
    <name evidence="3" type="ORF">OU5_P0440</name>
</gene>
<organism evidence="3 4">
    <name type="scientific">Pseudomonas mandelii JR-1</name>
    <dbReference type="NCBI Taxonomy" id="1147786"/>
    <lineage>
        <taxon>Bacteria</taxon>
        <taxon>Pseudomonadati</taxon>
        <taxon>Pseudomonadota</taxon>
        <taxon>Gammaproteobacteria</taxon>
        <taxon>Pseudomonadales</taxon>
        <taxon>Pseudomonadaceae</taxon>
        <taxon>Pseudomonas</taxon>
    </lineage>
</organism>
<dbReference type="InterPro" id="IPR059173">
    <property type="entry name" value="TraA_dom"/>
</dbReference>
<sequence length="123" mass="12857">MQLSMNNNQKRRAKDVMKFGVALMVTVMATQAMAGTGGDSFDSIWVTLTDWMQGTLGRVVAGSMVLVGIVSGIVRQSIMSFATGVGGGVGLYNTPTIIESIMTATLPATHSLVTAAVPLAHQI</sequence>